<dbReference type="InterPro" id="IPR006660">
    <property type="entry name" value="Arsenate_reductase-like"/>
</dbReference>
<dbReference type="PROSITE" id="PS51353">
    <property type="entry name" value="ARSC"/>
    <property type="match status" value="1"/>
</dbReference>
<evidence type="ECO:0000256" key="4">
    <source>
        <dbReference type="ARBA" id="ARBA00038969"/>
    </source>
</evidence>
<proteinExistence type="inferred from homology"/>
<keyword evidence="2" id="KW-0059">Arsenical resistance</keyword>
<dbReference type="Proteomes" id="UP000545037">
    <property type="component" value="Unassembled WGS sequence"/>
</dbReference>
<dbReference type="InterPro" id="IPR036249">
    <property type="entry name" value="Thioredoxin-like_sf"/>
</dbReference>
<sequence>MSSDVTIWHNPACGTSRNTLAIIRAAGVEPTVVVYLKVGWDSATLQRLVDGAGQGVRGLLREKGTPAGALGLLDPDVEDAVILAAMVEHSILVNRPIVETPKGVRLCRPSEVVLDILENPPSRFAKEDGEIVSL</sequence>
<evidence type="ECO:0000313" key="9">
    <source>
        <dbReference type="Proteomes" id="UP000545037"/>
    </source>
</evidence>
<accession>A0A7W9CIG1</accession>
<evidence type="ECO:0000256" key="7">
    <source>
        <dbReference type="RuleBase" id="RU362029"/>
    </source>
</evidence>
<dbReference type="GO" id="GO:0046685">
    <property type="term" value="P:response to arsenic-containing substance"/>
    <property type="evidence" value="ECO:0007669"/>
    <property type="project" value="UniProtKB-KW"/>
</dbReference>
<evidence type="ECO:0000256" key="5">
    <source>
        <dbReference type="ARBA" id="ARBA00039879"/>
    </source>
</evidence>
<dbReference type="InterPro" id="IPR006659">
    <property type="entry name" value="Arsenate_reductase"/>
</dbReference>
<dbReference type="AlphaFoldDB" id="A0A7W9CIG1"/>
<dbReference type="Pfam" id="PF03960">
    <property type="entry name" value="ArsC"/>
    <property type="match status" value="1"/>
</dbReference>
<dbReference type="PANTHER" id="PTHR30041:SF5">
    <property type="entry name" value="ARSENATE REDUCTASE-RELATED"/>
    <property type="match status" value="1"/>
</dbReference>
<dbReference type="CDD" id="cd03034">
    <property type="entry name" value="ArsC_ArsC"/>
    <property type="match status" value="1"/>
</dbReference>
<protein>
    <recommendedName>
        <fullName evidence="5 7">Arsenate reductase</fullName>
        <ecNumber evidence="4 7">1.20.4.1</ecNumber>
    </recommendedName>
</protein>
<keyword evidence="3 7" id="KW-0560">Oxidoreductase</keyword>
<name>A0A7W9CIG1_9CAUL</name>
<comment type="catalytic activity">
    <reaction evidence="7">
        <text>[glutaredoxin]-dithiol + arsenate + glutathione + H(+) = glutathionyl-S-S-[glutaredoxin] + arsenite + H2O</text>
        <dbReference type="Rhea" id="RHEA:22016"/>
        <dbReference type="Rhea" id="RHEA-COMP:10729"/>
        <dbReference type="Rhea" id="RHEA-COMP:17668"/>
        <dbReference type="ChEBI" id="CHEBI:15377"/>
        <dbReference type="ChEBI" id="CHEBI:15378"/>
        <dbReference type="ChEBI" id="CHEBI:29242"/>
        <dbReference type="ChEBI" id="CHEBI:29950"/>
        <dbReference type="ChEBI" id="CHEBI:48597"/>
        <dbReference type="ChEBI" id="CHEBI:57925"/>
        <dbReference type="ChEBI" id="CHEBI:146199"/>
        <dbReference type="EC" id="1.20.4.1"/>
    </reaction>
</comment>
<dbReference type="NCBIfam" id="TIGR00014">
    <property type="entry name" value="arsC"/>
    <property type="match status" value="1"/>
</dbReference>
<dbReference type="SUPFAM" id="SSF52833">
    <property type="entry name" value="Thioredoxin-like"/>
    <property type="match status" value="1"/>
</dbReference>
<keyword evidence="9" id="KW-1185">Reference proteome</keyword>
<dbReference type="GO" id="GO:0008794">
    <property type="term" value="F:arsenate reductase (glutaredoxin) activity"/>
    <property type="evidence" value="ECO:0007669"/>
    <property type="project" value="UniProtKB-UniRule"/>
</dbReference>
<comment type="caution">
    <text evidence="8">The sequence shown here is derived from an EMBL/GenBank/DDBJ whole genome shotgun (WGS) entry which is preliminary data.</text>
</comment>
<dbReference type="Gene3D" id="3.40.30.10">
    <property type="entry name" value="Glutaredoxin"/>
    <property type="match status" value="1"/>
</dbReference>
<dbReference type="EMBL" id="JACHOR010000003">
    <property type="protein sequence ID" value="MBB5746243.1"/>
    <property type="molecule type" value="Genomic_DNA"/>
</dbReference>
<evidence type="ECO:0000256" key="2">
    <source>
        <dbReference type="ARBA" id="ARBA00022849"/>
    </source>
</evidence>
<evidence type="ECO:0000256" key="3">
    <source>
        <dbReference type="ARBA" id="ARBA00023002"/>
    </source>
</evidence>
<gene>
    <name evidence="8" type="ORF">GGR13_001847</name>
</gene>
<evidence type="ECO:0000256" key="6">
    <source>
        <dbReference type="PROSITE-ProRule" id="PRU01282"/>
    </source>
</evidence>
<reference evidence="8 9" key="1">
    <citation type="submission" date="2020-08" db="EMBL/GenBank/DDBJ databases">
        <title>Genomic Encyclopedia of Type Strains, Phase IV (KMG-IV): sequencing the most valuable type-strain genomes for metagenomic binning, comparative biology and taxonomic classification.</title>
        <authorList>
            <person name="Goeker M."/>
        </authorList>
    </citation>
    <scope>NUCLEOTIDE SEQUENCE [LARGE SCALE GENOMIC DNA]</scope>
    <source>
        <strain evidence="8 9">DSM 4737</strain>
    </source>
</reference>
<dbReference type="EC" id="1.20.4.1" evidence="4 7"/>
<comment type="similarity">
    <text evidence="1 6 7">Belongs to the ArsC family.</text>
</comment>
<dbReference type="PANTHER" id="PTHR30041">
    <property type="entry name" value="ARSENATE REDUCTASE"/>
    <property type="match status" value="1"/>
</dbReference>
<evidence type="ECO:0000313" key="8">
    <source>
        <dbReference type="EMBL" id="MBB5746243.1"/>
    </source>
</evidence>
<organism evidence="8 9">
    <name type="scientific">Brevundimonas variabilis</name>
    <dbReference type="NCBI Taxonomy" id="74312"/>
    <lineage>
        <taxon>Bacteria</taxon>
        <taxon>Pseudomonadati</taxon>
        <taxon>Pseudomonadota</taxon>
        <taxon>Alphaproteobacteria</taxon>
        <taxon>Caulobacterales</taxon>
        <taxon>Caulobacteraceae</taxon>
        <taxon>Brevundimonas</taxon>
    </lineage>
</organism>
<evidence type="ECO:0000256" key="1">
    <source>
        <dbReference type="ARBA" id="ARBA00007198"/>
    </source>
</evidence>